<evidence type="ECO:0000313" key="2">
    <source>
        <dbReference type="EMBL" id="TKA49914.1"/>
    </source>
</evidence>
<gene>
    <name evidence="2" type="ORF">B0A55_13187</name>
</gene>
<reference evidence="2 3" key="1">
    <citation type="submission" date="2017-03" db="EMBL/GenBank/DDBJ databases">
        <title>Genomes of endolithic fungi from Antarctica.</title>
        <authorList>
            <person name="Coleine C."/>
            <person name="Masonjones S."/>
            <person name="Stajich J.E."/>
        </authorList>
    </citation>
    <scope>NUCLEOTIDE SEQUENCE [LARGE SCALE GENOMIC DNA]</scope>
    <source>
        <strain evidence="2 3">CCFEE 5184</strain>
    </source>
</reference>
<evidence type="ECO:0000313" key="3">
    <source>
        <dbReference type="Proteomes" id="UP000309340"/>
    </source>
</evidence>
<sequence length="378" mass="40832">MFPFDRRRSLGGAGSPPQYVGGPLEPPPPPPPSFPTRNMPPPSPPQMPPPAASAHLASAPRGPPTASPFAGVRDLPGFAPHRPGNGMTITSILGGGNERSINSSPRMMPSILGNGNERGINSSPRIAGAGAGASSTIHPMRPPSPGRARASSMREAVGRREHSPSRGGVFGEPRAQSAFHERNGSEARIREVFASPGVQFQRESPHSFRAFRPDQQEPRSITNGPVMLGRPSSQPAEQVANRSMEDVIARRETPPNAQFGGFRHFGEPLRAERIPRHDAHPFPSGVTLQPRDVFGSPQMDRDIRYTPGRFPQGPFGTPMREDQAGLFRPVYPQTADAARESIEPQPMHDCAETSLDHHRPFPIYRCTCEVATASPTDP</sequence>
<feature type="compositionally biased region" description="Pro residues" evidence="1">
    <location>
        <begin position="24"/>
        <end position="51"/>
    </location>
</feature>
<dbReference type="OrthoDB" id="10674808at2759"/>
<accession>A0A4U0VKY2</accession>
<name>A0A4U0VKY2_9PEZI</name>
<feature type="region of interest" description="Disordered" evidence="1">
    <location>
        <begin position="1"/>
        <end position="184"/>
    </location>
</feature>
<evidence type="ECO:0000256" key="1">
    <source>
        <dbReference type="SAM" id="MobiDB-lite"/>
    </source>
</evidence>
<keyword evidence="3" id="KW-1185">Reference proteome</keyword>
<feature type="compositionally biased region" description="Basic and acidic residues" evidence="1">
    <location>
        <begin position="203"/>
        <end position="217"/>
    </location>
</feature>
<comment type="caution">
    <text evidence="2">The sequence shown here is derived from an EMBL/GenBank/DDBJ whole genome shotgun (WGS) entry which is preliminary data.</text>
</comment>
<organism evidence="2 3">
    <name type="scientific">Friedmanniomyces simplex</name>
    <dbReference type="NCBI Taxonomy" id="329884"/>
    <lineage>
        <taxon>Eukaryota</taxon>
        <taxon>Fungi</taxon>
        <taxon>Dikarya</taxon>
        <taxon>Ascomycota</taxon>
        <taxon>Pezizomycotina</taxon>
        <taxon>Dothideomycetes</taxon>
        <taxon>Dothideomycetidae</taxon>
        <taxon>Mycosphaerellales</taxon>
        <taxon>Teratosphaeriaceae</taxon>
        <taxon>Friedmanniomyces</taxon>
    </lineage>
</organism>
<feature type="region of interest" description="Disordered" evidence="1">
    <location>
        <begin position="278"/>
        <end position="297"/>
    </location>
</feature>
<dbReference type="EMBL" id="NAJQ01002041">
    <property type="protein sequence ID" value="TKA49914.1"/>
    <property type="molecule type" value="Genomic_DNA"/>
</dbReference>
<dbReference type="AlphaFoldDB" id="A0A4U0VKY2"/>
<protein>
    <submittedName>
        <fullName evidence="2">Uncharacterized protein</fullName>
    </submittedName>
</protein>
<dbReference type="STRING" id="329884.A0A4U0VKY2"/>
<proteinExistence type="predicted"/>
<dbReference type="Proteomes" id="UP000309340">
    <property type="component" value="Unassembled WGS sequence"/>
</dbReference>
<feature type="region of interest" description="Disordered" evidence="1">
    <location>
        <begin position="200"/>
        <end position="244"/>
    </location>
</feature>